<dbReference type="Gene3D" id="3.90.550.10">
    <property type="entry name" value="Spore Coat Polysaccharide Biosynthesis Protein SpsA, Chain A"/>
    <property type="match status" value="1"/>
</dbReference>
<keyword evidence="4" id="KW-1185">Reference proteome</keyword>
<keyword evidence="2" id="KW-0472">Membrane</keyword>
<evidence type="ECO:0000256" key="2">
    <source>
        <dbReference type="SAM" id="Phobius"/>
    </source>
</evidence>
<feature type="transmembrane region" description="Helical" evidence="2">
    <location>
        <begin position="652"/>
        <end position="671"/>
    </location>
</feature>
<sequence>MQPRVTAILVARNGAEFLEHTRAALRAQTRPPDAAVFVDAASHDETARMLADAGPTQFVSDTGKRGFGGAVAHGVQLAPPATSEDDWLWLLAQDSAPHPRALENLLAAVEIAPSVAIAGPKLMRWDRPDTISEYGESITRLGSSVALVDDELDQAQHDVGSDLLGVAAAGMLVRRSVWAALGGFDPALPSVDAALDFSIRARLAGHRVVGVPSARILSSGGAELFGRSTLSSGAVSTLRRSAQLHRRLVYSRGPLIPLHWLSLLPLAIWRSLVHLVFKRPTAIGGEFRAAFRAAFSRAVGPARRNLRRTRRLGWASIATLRISSAKAREIRAGQQRATSTGQAAPVRTRAGFFSGGGAWAVLVAGVIGVIAFSPLLGDSALSGGALAPLSERVSQLWANVGYGWHEAGAGFVGAADPFTFVLAVLGSATAWAPSMSIVLLYLTALPLAALAAWWCAVRFSERTWPPAVAALVWAFAPPFWTSLVTGHLGAVIAHLLLPWLVMAVLAAARSWSAGAAAALLLAAITAAAPSLAPALVVALLLWMVARPSRIPRMFGVFIPAAALFAPLVVDQIRRGTWAAWIVDPGITTATGATQGFHLALGTPNSTLGGWTTTISSLGLPELAAPIVAAALLAPLAILALMSLFLPGSSRAVPAMLLALLGFATAVLGIQLQLSFDGAEAVGIWPGAGLSLFWLGLTGAAVMALDALGRSAVAASLVVALASILAVGPLLAAPLTGAADVVASDSRATLPAFVAAETSTDPMLGTLQIDPQADGSLALTLHRGDGTTLDETSTLAATAITSSPAQDELANLVGNLASRGGLDTRAALNENHIGFVVVTAGEGDAAAAASTRVTAALDSNEVLTPIGETTAGRLWHFQEVSDAQPVTGAPAVDTPIGLGILVAQGFIFFVTLLLAVPTGRSRGRSTVADTGESAPGFDEDDNA</sequence>
<dbReference type="EMBL" id="PVTL01000003">
    <property type="protein sequence ID" value="PRY68926.1"/>
    <property type="molecule type" value="Genomic_DNA"/>
</dbReference>
<gene>
    <name evidence="3" type="ORF">B0I08_103131</name>
</gene>
<dbReference type="AlphaFoldDB" id="A0A2T0VFH5"/>
<feature type="transmembrane region" description="Helical" evidence="2">
    <location>
        <begin position="622"/>
        <end position="645"/>
    </location>
</feature>
<protein>
    <submittedName>
        <fullName evidence="3">GT2 family glycosyltransferase</fullName>
    </submittedName>
</protein>
<keyword evidence="2" id="KW-1133">Transmembrane helix</keyword>
<dbReference type="PANTHER" id="PTHR43685:SF3">
    <property type="entry name" value="SLR2126 PROTEIN"/>
    <property type="match status" value="1"/>
</dbReference>
<feature type="transmembrane region" description="Helical" evidence="2">
    <location>
        <begin position="683"/>
        <end position="704"/>
    </location>
</feature>
<feature type="transmembrane region" description="Helical" evidence="2">
    <location>
        <begin position="550"/>
        <end position="569"/>
    </location>
</feature>
<feature type="transmembrane region" description="Helical" evidence="2">
    <location>
        <begin position="357"/>
        <end position="376"/>
    </location>
</feature>
<dbReference type="PANTHER" id="PTHR43685">
    <property type="entry name" value="GLYCOSYLTRANSFERASE"/>
    <property type="match status" value="1"/>
</dbReference>
<evidence type="ECO:0000313" key="3">
    <source>
        <dbReference type="EMBL" id="PRY68926.1"/>
    </source>
</evidence>
<comment type="caution">
    <text evidence="3">The sequence shown here is derived from an EMBL/GenBank/DDBJ whole genome shotgun (WGS) entry which is preliminary data.</text>
</comment>
<dbReference type="SUPFAM" id="SSF53448">
    <property type="entry name" value="Nucleotide-diphospho-sugar transferases"/>
    <property type="match status" value="1"/>
</dbReference>
<dbReference type="InterPro" id="IPR050834">
    <property type="entry name" value="Glycosyltransf_2"/>
</dbReference>
<feature type="transmembrane region" description="Helical" evidence="2">
    <location>
        <begin position="486"/>
        <end position="507"/>
    </location>
</feature>
<organism evidence="3 4">
    <name type="scientific">Glaciihabitans tibetensis</name>
    <dbReference type="NCBI Taxonomy" id="1266600"/>
    <lineage>
        <taxon>Bacteria</taxon>
        <taxon>Bacillati</taxon>
        <taxon>Actinomycetota</taxon>
        <taxon>Actinomycetes</taxon>
        <taxon>Micrococcales</taxon>
        <taxon>Microbacteriaceae</taxon>
        <taxon>Glaciihabitans</taxon>
    </lineage>
</organism>
<keyword evidence="3" id="KW-0808">Transferase</keyword>
<feature type="transmembrane region" description="Helical" evidence="2">
    <location>
        <begin position="581"/>
        <end position="602"/>
    </location>
</feature>
<keyword evidence="2" id="KW-0812">Transmembrane</keyword>
<feature type="transmembrane region" description="Helical" evidence="2">
    <location>
        <begin position="711"/>
        <end position="731"/>
    </location>
</feature>
<proteinExistence type="predicted"/>
<dbReference type="Proteomes" id="UP000237983">
    <property type="component" value="Unassembled WGS sequence"/>
</dbReference>
<dbReference type="Pfam" id="PF13641">
    <property type="entry name" value="Glyco_tranf_2_3"/>
    <property type="match status" value="1"/>
</dbReference>
<feature type="transmembrane region" description="Helical" evidence="2">
    <location>
        <begin position="435"/>
        <end position="456"/>
    </location>
</feature>
<dbReference type="GO" id="GO:0016740">
    <property type="term" value="F:transferase activity"/>
    <property type="evidence" value="ECO:0007669"/>
    <property type="project" value="UniProtKB-KW"/>
</dbReference>
<dbReference type="InterPro" id="IPR029044">
    <property type="entry name" value="Nucleotide-diphossugar_trans"/>
</dbReference>
<feature type="region of interest" description="Disordered" evidence="1">
    <location>
        <begin position="920"/>
        <end position="942"/>
    </location>
</feature>
<evidence type="ECO:0000256" key="1">
    <source>
        <dbReference type="SAM" id="MobiDB-lite"/>
    </source>
</evidence>
<feature type="transmembrane region" description="Helical" evidence="2">
    <location>
        <begin position="895"/>
        <end position="915"/>
    </location>
</feature>
<feature type="transmembrane region" description="Helical" evidence="2">
    <location>
        <begin position="519"/>
        <end position="544"/>
    </location>
</feature>
<evidence type="ECO:0000313" key="4">
    <source>
        <dbReference type="Proteomes" id="UP000237983"/>
    </source>
</evidence>
<reference evidence="3 4" key="1">
    <citation type="submission" date="2018-03" db="EMBL/GenBank/DDBJ databases">
        <title>Genomic Encyclopedia of Type Strains, Phase III (KMG-III): the genomes of soil and plant-associated and newly described type strains.</title>
        <authorList>
            <person name="Whitman W."/>
        </authorList>
    </citation>
    <scope>NUCLEOTIDE SEQUENCE [LARGE SCALE GENOMIC DNA]</scope>
    <source>
        <strain evidence="3 4">CGMCC 1.12484</strain>
    </source>
</reference>
<name>A0A2T0VFH5_9MICO</name>
<dbReference type="RefSeq" id="WP_219905624.1">
    <property type="nucleotide sequence ID" value="NZ_PVTL01000003.1"/>
</dbReference>
<accession>A0A2T0VFH5</accession>